<proteinExistence type="predicted"/>
<dbReference type="Gene3D" id="1.10.357.10">
    <property type="entry name" value="Tetracycline Repressor, domain 2"/>
    <property type="match status" value="1"/>
</dbReference>
<keyword evidence="5" id="KW-1185">Reference proteome</keyword>
<reference evidence="4" key="1">
    <citation type="journal article" date="2014" name="Int. J. Syst. Evol. Microbiol.">
        <title>Complete genome sequence of Corynebacterium casei LMG S-19264T (=DSM 44701T), isolated from a smear-ripened cheese.</title>
        <authorList>
            <consortium name="US DOE Joint Genome Institute (JGI-PGF)"/>
            <person name="Walter F."/>
            <person name="Albersmeier A."/>
            <person name="Kalinowski J."/>
            <person name="Ruckert C."/>
        </authorList>
    </citation>
    <scope>NUCLEOTIDE SEQUENCE</scope>
    <source>
        <strain evidence="4">CGMCC 4.7430</strain>
    </source>
</reference>
<sequence length="69" mass="7371">MPQTPSRHEPVTGRPSSWSAARLTAAVSGGRYPRLGARSVAGFLDFDARFAFGLRVLLAGLKAECSPRV</sequence>
<keyword evidence="1" id="KW-0805">Transcription regulation</keyword>
<evidence type="ECO:0000256" key="1">
    <source>
        <dbReference type="ARBA" id="ARBA00023015"/>
    </source>
</evidence>
<dbReference type="AlphaFoldDB" id="A0A918A0T6"/>
<evidence type="ECO:0000313" key="5">
    <source>
        <dbReference type="Proteomes" id="UP000660745"/>
    </source>
</evidence>
<organism evidence="4 5">
    <name type="scientific">Nonomuraea glycinis</name>
    <dbReference type="NCBI Taxonomy" id="2047744"/>
    <lineage>
        <taxon>Bacteria</taxon>
        <taxon>Bacillati</taxon>
        <taxon>Actinomycetota</taxon>
        <taxon>Actinomycetes</taxon>
        <taxon>Streptosporangiales</taxon>
        <taxon>Streptosporangiaceae</taxon>
        <taxon>Nonomuraea</taxon>
    </lineage>
</organism>
<gene>
    <name evidence="4" type="ORF">GCM10012278_14030</name>
</gene>
<name>A0A918A0T6_9ACTN</name>
<feature type="domain" description="Tetracycline repressor TetR C-terminal" evidence="3">
    <location>
        <begin position="23"/>
        <end position="63"/>
    </location>
</feature>
<evidence type="ECO:0000259" key="3">
    <source>
        <dbReference type="Pfam" id="PF02909"/>
    </source>
</evidence>
<evidence type="ECO:0000256" key="2">
    <source>
        <dbReference type="ARBA" id="ARBA00023163"/>
    </source>
</evidence>
<comment type="caution">
    <text evidence="4">The sequence shown here is derived from an EMBL/GenBank/DDBJ whole genome shotgun (WGS) entry which is preliminary data.</text>
</comment>
<dbReference type="GO" id="GO:0045892">
    <property type="term" value="P:negative regulation of DNA-templated transcription"/>
    <property type="evidence" value="ECO:0007669"/>
    <property type="project" value="InterPro"/>
</dbReference>
<dbReference type="EMBL" id="BMNK01000002">
    <property type="protein sequence ID" value="GGP03313.1"/>
    <property type="molecule type" value="Genomic_DNA"/>
</dbReference>
<accession>A0A918A0T6</accession>
<dbReference type="InterPro" id="IPR004111">
    <property type="entry name" value="Repressor_TetR_C"/>
</dbReference>
<reference evidence="4" key="2">
    <citation type="submission" date="2020-09" db="EMBL/GenBank/DDBJ databases">
        <authorList>
            <person name="Sun Q."/>
            <person name="Zhou Y."/>
        </authorList>
    </citation>
    <scope>NUCLEOTIDE SEQUENCE</scope>
    <source>
        <strain evidence="4">CGMCC 4.7430</strain>
    </source>
</reference>
<keyword evidence="2" id="KW-0804">Transcription</keyword>
<dbReference type="Proteomes" id="UP000660745">
    <property type="component" value="Unassembled WGS sequence"/>
</dbReference>
<evidence type="ECO:0000313" key="4">
    <source>
        <dbReference type="EMBL" id="GGP03313.1"/>
    </source>
</evidence>
<dbReference type="RefSeq" id="WP_225277130.1">
    <property type="nucleotide sequence ID" value="NZ_BMNK01000002.1"/>
</dbReference>
<dbReference type="Pfam" id="PF02909">
    <property type="entry name" value="TetR_C_1"/>
    <property type="match status" value="1"/>
</dbReference>
<protein>
    <recommendedName>
        <fullName evidence="3">Tetracycline repressor TetR C-terminal domain-containing protein</fullName>
    </recommendedName>
</protein>